<keyword evidence="6" id="KW-0961">Cell wall biogenesis/degradation</keyword>
<name>A0A3B0YG25_9ZZZZ</name>
<dbReference type="InterPro" id="IPR008258">
    <property type="entry name" value="Transglycosylase_SLT_dom_1"/>
</dbReference>
<dbReference type="CDD" id="cd01009">
    <property type="entry name" value="PBP2_YfhD_N"/>
    <property type="match status" value="1"/>
</dbReference>
<dbReference type="InterPro" id="IPR023346">
    <property type="entry name" value="Lysozyme-like_dom_sf"/>
</dbReference>
<dbReference type="PANTHER" id="PTHR35936:SF32">
    <property type="entry name" value="MEMBRANE-BOUND LYTIC MUREIN TRANSGLYCOSYLASE F"/>
    <property type="match status" value="1"/>
</dbReference>
<accession>A0A3B0YG25</accession>
<evidence type="ECO:0000256" key="4">
    <source>
        <dbReference type="ARBA" id="ARBA00023237"/>
    </source>
</evidence>
<evidence type="ECO:0000256" key="6">
    <source>
        <dbReference type="ARBA" id="ARBA00023316"/>
    </source>
</evidence>
<dbReference type="PROSITE" id="PS51257">
    <property type="entry name" value="PROKAR_LIPOPROTEIN"/>
    <property type="match status" value="1"/>
</dbReference>
<dbReference type="Gene3D" id="3.40.190.10">
    <property type="entry name" value="Periplasmic binding protein-like II"/>
    <property type="match status" value="2"/>
</dbReference>
<dbReference type="GO" id="GO:0008933">
    <property type="term" value="F:peptidoglycan lytic transglycosylase activity"/>
    <property type="evidence" value="ECO:0007669"/>
    <property type="project" value="TreeGrafter"/>
</dbReference>
<evidence type="ECO:0000313" key="8">
    <source>
        <dbReference type="EMBL" id="VAW74597.1"/>
    </source>
</evidence>
<dbReference type="GO" id="GO:0009279">
    <property type="term" value="C:cell outer membrane"/>
    <property type="evidence" value="ECO:0007669"/>
    <property type="project" value="UniProtKB-SubCell"/>
</dbReference>
<dbReference type="HAMAP" id="MF_02016">
    <property type="entry name" value="MltF"/>
    <property type="match status" value="1"/>
</dbReference>
<keyword evidence="5" id="KW-0456">Lyase</keyword>
<dbReference type="SUPFAM" id="SSF53850">
    <property type="entry name" value="Periplasmic binding protein-like II"/>
    <property type="match status" value="1"/>
</dbReference>
<protein>
    <submittedName>
        <fullName evidence="8">Membrane-bound lytic murein transglycosylase F</fullName>
    </submittedName>
</protein>
<gene>
    <name evidence="8" type="ORF">MNBD_GAMMA15-2145</name>
</gene>
<keyword evidence="4" id="KW-0998">Cell outer membrane</keyword>
<feature type="domain" description="Solute-binding protein family 3/N-terminal" evidence="7">
    <location>
        <begin position="30"/>
        <end position="253"/>
    </location>
</feature>
<keyword evidence="3" id="KW-0472">Membrane</keyword>
<evidence type="ECO:0000256" key="5">
    <source>
        <dbReference type="ARBA" id="ARBA00023239"/>
    </source>
</evidence>
<dbReference type="PANTHER" id="PTHR35936">
    <property type="entry name" value="MEMBRANE-BOUND LYTIC MUREIN TRANSGLYCOSYLASE F"/>
    <property type="match status" value="1"/>
</dbReference>
<dbReference type="EMBL" id="UOFN01000038">
    <property type="protein sequence ID" value="VAW74597.1"/>
    <property type="molecule type" value="Genomic_DNA"/>
</dbReference>
<dbReference type="Pfam" id="PF00497">
    <property type="entry name" value="SBP_bac_3"/>
    <property type="match status" value="1"/>
</dbReference>
<comment type="subcellular location">
    <subcellularLocation>
        <location evidence="1">Cell outer membrane</location>
        <topology evidence="1">Peripheral membrane protein</topology>
    </subcellularLocation>
</comment>
<organism evidence="8">
    <name type="scientific">hydrothermal vent metagenome</name>
    <dbReference type="NCBI Taxonomy" id="652676"/>
    <lineage>
        <taxon>unclassified sequences</taxon>
        <taxon>metagenomes</taxon>
        <taxon>ecological metagenomes</taxon>
    </lineage>
</organism>
<dbReference type="SUPFAM" id="SSF53955">
    <property type="entry name" value="Lysozyme-like"/>
    <property type="match status" value="1"/>
</dbReference>
<evidence type="ECO:0000259" key="7">
    <source>
        <dbReference type="SMART" id="SM00062"/>
    </source>
</evidence>
<evidence type="ECO:0000256" key="1">
    <source>
        <dbReference type="ARBA" id="ARBA00004339"/>
    </source>
</evidence>
<dbReference type="CDD" id="cd13403">
    <property type="entry name" value="MLTF-like"/>
    <property type="match status" value="1"/>
</dbReference>
<dbReference type="AlphaFoldDB" id="A0A3B0YG25"/>
<dbReference type="InterPro" id="IPR001638">
    <property type="entry name" value="Solute-binding_3/MltF_N"/>
</dbReference>
<proteinExistence type="inferred from homology"/>
<evidence type="ECO:0000256" key="3">
    <source>
        <dbReference type="ARBA" id="ARBA00023136"/>
    </source>
</evidence>
<dbReference type="GO" id="GO:0071555">
    <property type="term" value="P:cell wall organization"/>
    <property type="evidence" value="ECO:0007669"/>
    <property type="project" value="UniProtKB-KW"/>
</dbReference>
<keyword evidence="2" id="KW-0732">Signal</keyword>
<dbReference type="InterPro" id="IPR023703">
    <property type="entry name" value="MltF"/>
</dbReference>
<dbReference type="Gene3D" id="1.10.530.10">
    <property type="match status" value="1"/>
</dbReference>
<dbReference type="GO" id="GO:0009253">
    <property type="term" value="P:peptidoglycan catabolic process"/>
    <property type="evidence" value="ECO:0007669"/>
    <property type="project" value="TreeGrafter"/>
</dbReference>
<dbReference type="NCBIfam" id="NF008112">
    <property type="entry name" value="PRK10859.1"/>
    <property type="match status" value="1"/>
</dbReference>
<sequence length="462" mass="52984">MRFILLIPIILLLGCDFQKSQLDRVQHQGELVVLTRNSATTYYQGPFGPTGLEYELTRGFADFLGVKLKLVTPDTLTDILNGIQSGKGDIAAAGLTITDERKRILNFGPAYQHITQQLVYRSGRRKPKSLENLGGSLEVVAQSSHAEKLRSLQKIYPDLPFEENQELESEQLLHLVWEQVLDFTVADSNEVSISRRFYPELRVAFDISAPEPLAWAFPPGPDTSLLEKAREYFDELTRTGKLEQMLEHYYGYVSDFDYVGTRRYIKHIKERLPPFRKWFEESGESNGEDWRLLAAIGYQESHWNPKAVSPTGVRGMMMLTRNTMQHLGINKSRHDAQASIEGGGRYLANIKRKLPERIKDPDRTWLALAAYNVGFGHLEDARILAQNAGADPDKWTSVKKFLPLLSQKKWYKKTRYGYARGREPVRYVENIRSYYDILLWITDKDRLPVEVSPAFRINTPAL</sequence>
<reference evidence="8" key="1">
    <citation type="submission" date="2018-06" db="EMBL/GenBank/DDBJ databases">
        <authorList>
            <person name="Zhirakovskaya E."/>
        </authorList>
    </citation>
    <scope>NUCLEOTIDE SEQUENCE</scope>
</reference>
<dbReference type="SMART" id="SM00062">
    <property type="entry name" value="PBPb"/>
    <property type="match status" value="1"/>
</dbReference>
<dbReference type="Pfam" id="PF01464">
    <property type="entry name" value="SLT"/>
    <property type="match status" value="1"/>
</dbReference>
<evidence type="ECO:0000256" key="2">
    <source>
        <dbReference type="ARBA" id="ARBA00022729"/>
    </source>
</evidence>